<dbReference type="EMBL" id="JAVIZN010000002">
    <property type="protein sequence ID" value="MDR6207270.1"/>
    <property type="molecule type" value="Genomic_DNA"/>
</dbReference>
<dbReference type="AlphaFoldDB" id="A0ABD5CRT7"/>
<dbReference type="InterPro" id="IPR011576">
    <property type="entry name" value="Pyridox_Oxase_N"/>
</dbReference>
<name>A0ABD5CRT7_9BURK</name>
<comment type="caution">
    <text evidence="3">The sequence shown here is derived from an EMBL/GenBank/DDBJ whole genome shotgun (WGS) entry which is preliminary data.</text>
</comment>
<feature type="domain" description="Pyridoxamine 5'-phosphate oxidase N-terminal" evidence="2">
    <location>
        <begin position="47"/>
        <end position="169"/>
    </location>
</feature>
<dbReference type="SUPFAM" id="SSF50475">
    <property type="entry name" value="FMN-binding split barrel"/>
    <property type="match status" value="1"/>
</dbReference>
<reference evidence="3 4" key="1">
    <citation type="submission" date="2023-08" db="EMBL/GenBank/DDBJ databases">
        <title>Genome sequencing of plant associated microbes to promote plant fitness in Sorghum bicolor and Oryza sativa.</title>
        <authorList>
            <person name="Coleman-Derr D."/>
        </authorList>
    </citation>
    <scope>NUCLEOTIDE SEQUENCE [LARGE SCALE GENOMIC DNA]</scope>
    <source>
        <strain evidence="3 4">SLBN-33</strain>
    </source>
</reference>
<accession>A0ABD5CRT7</accession>
<dbReference type="InterPro" id="IPR012349">
    <property type="entry name" value="Split_barrel_FMN-bd"/>
</dbReference>
<evidence type="ECO:0000256" key="1">
    <source>
        <dbReference type="SAM" id="Coils"/>
    </source>
</evidence>
<dbReference type="Gene3D" id="2.30.110.10">
    <property type="entry name" value="Electron Transport, Fmn-binding Protein, Chain A"/>
    <property type="match status" value="1"/>
</dbReference>
<dbReference type="Pfam" id="PF01243">
    <property type="entry name" value="PNPOx_N"/>
    <property type="match status" value="1"/>
</dbReference>
<organism evidence="3 4">
    <name type="scientific">Paraburkholderia graminis</name>
    <dbReference type="NCBI Taxonomy" id="60548"/>
    <lineage>
        <taxon>Bacteria</taxon>
        <taxon>Pseudomonadati</taxon>
        <taxon>Pseudomonadota</taxon>
        <taxon>Betaproteobacteria</taxon>
        <taxon>Burkholderiales</taxon>
        <taxon>Burkholderiaceae</taxon>
        <taxon>Paraburkholderia</taxon>
    </lineage>
</organism>
<dbReference type="RefSeq" id="WP_029969087.1">
    <property type="nucleotide sequence ID" value="NZ_ATXV01000007.1"/>
</dbReference>
<evidence type="ECO:0000313" key="4">
    <source>
        <dbReference type="Proteomes" id="UP001245184"/>
    </source>
</evidence>
<protein>
    <submittedName>
        <fullName evidence="3">Pyridoxine 5'-phosphate oxidase superfamily flavin-nucleotide-binding protein</fullName>
    </submittedName>
</protein>
<dbReference type="Proteomes" id="UP001245184">
    <property type="component" value="Unassembled WGS sequence"/>
</dbReference>
<dbReference type="PANTHER" id="PTHR42815">
    <property type="entry name" value="FAD-BINDING, PUTATIVE (AFU_ORTHOLOGUE AFUA_6G07600)-RELATED"/>
    <property type="match status" value="1"/>
</dbReference>
<gene>
    <name evidence="3" type="ORF">QF025_005990</name>
</gene>
<proteinExistence type="predicted"/>
<evidence type="ECO:0000313" key="3">
    <source>
        <dbReference type="EMBL" id="MDR6207270.1"/>
    </source>
</evidence>
<dbReference type="PANTHER" id="PTHR42815:SF2">
    <property type="entry name" value="FAD-BINDING, PUTATIVE (AFU_ORTHOLOGUE AFUA_6G07600)-RELATED"/>
    <property type="match status" value="1"/>
</dbReference>
<feature type="coiled-coil region" evidence="1">
    <location>
        <begin position="181"/>
        <end position="208"/>
    </location>
</feature>
<sequence length="214" mass="24100">MTHPDSHQHAYPSDIAFTPTVKALQSRNGSRDAYARMEEEHGWQTRLTPDVAGFIEQQTSVFLATVSSEGQPYIQHRGGPAGFLRVLDDHTIAFADFAGNRQYITAGNLAENPKAHLFLMDYAHRRRIKIWGEARVVDDDPALLAKLMPEGYKARGERVIVMTVRAWDVNCPKHIPQRFEAADVAAALQERDERIQQLEAQVAELKREAALRGD</sequence>
<keyword evidence="1" id="KW-0175">Coiled coil</keyword>
<evidence type="ECO:0000259" key="2">
    <source>
        <dbReference type="Pfam" id="PF01243"/>
    </source>
</evidence>